<feature type="domain" description="Dipeptidylpeptidase IV N-terminal" evidence="3">
    <location>
        <begin position="62"/>
        <end position="404"/>
    </location>
</feature>
<dbReference type="Pfam" id="PF00326">
    <property type="entry name" value="Peptidase_S9"/>
    <property type="match status" value="1"/>
</dbReference>
<protein>
    <submittedName>
        <fullName evidence="4">S9 family peptidase</fullName>
    </submittedName>
</protein>
<evidence type="ECO:0000256" key="1">
    <source>
        <dbReference type="SAM" id="SignalP"/>
    </source>
</evidence>
<comment type="caution">
    <text evidence="4">The sequence shown here is derived from an EMBL/GenBank/DDBJ whole genome shotgun (WGS) entry which is preliminary data.</text>
</comment>
<dbReference type="RefSeq" id="WP_217790733.1">
    <property type="nucleotide sequence ID" value="NZ_JAHSPG010000003.1"/>
</dbReference>
<gene>
    <name evidence="4" type="ORF">KTO63_08170</name>
</gene>
<dbReference type="InterPro" id="IPR002469">
    <property type="entry name" value="Peptidase_S9B_N"/>
</dbReference>
<dbReference type="GO" id="GO:0008239">
    <property type="term" value="F:dipeptidyl-peptidase activity"/>
    <property type="evidence" value="ECO:0007669"/>
    <property type="project" value="TreeGrafter"/>
</dbReference>
<dbReference type="InterPro" id="IPR050278">
    <property type="entry name" value="Serine_Prot_S9B/DPPIV"/>
</dbReference>
<accession>A0A9E2S774</accession>
<keyword evidence="5" id="KW-1185">Reference proteome</keyword>
<dbReference type="GO" id="GO:0008236">
    <property type="term" value="F:serine-type peptidase activity"/>
    <property type="evidence" value="ECO:0007669"/>
    <property type="project" value="InterPro"/>
</dbReference>
<keyword evidence="1" id="KW-0732">Signal</keyword>
<dbReference type="InterPro" id="IPR001375">
    <property type="entry name" value="Peptidase_S9_cat"/>
</dbReference>
<dbReference type="PANTHER" id="PTHR11731:SF193">
    <property type="entry name" value="DIPEPTIDYL PEPTIDASE 9"/>
    <property type="match status" value="1"/>
</dbReference>
<proteinExistence type="predicted"/>
<sequence>MRKNLLFVASIALMCSANISFAQKKTFSFNDVFKSGANLNITKPLPDISRWIDNEHYLETKREDGKATQYSVDAKTGKAVVFTGQLKPTQPIVPMIGVEGAVNMTASPDGKFFAYTKNNNLYALEIATHKETQLTTDGSDNILNGYASWVYYEEILGRASHYKAFWWSDDSKHLAFMRFDQSMVPVFPIYVADGQHGYLENQRYPKAGDKNPEVKIGIADIANAKVNWADFNDKDDQYFGTPMWAPDNTLWVQWMNRDQNNLKIYSVGFDGAKKQVYSEEQKTWIVLDEDDRFQFINGGKQFIVKSDKSGWKQLYLYNADGTFVNAITQGDFTVTAVSFVDEKNKAVYFKARKENSARFDLYKAPFNGKGITRLTFGEYTHDAINVSPDGKYFITTYSNLNTPPTMALVDNKGKVIRELGDSRGANFESYALPKTELVRVKSDDGLFDLPVTITYPINFDPSKKYPVLVSIYGGPDAGTVYDRWKPVGGLNQWWAQEGLVQVAFDNRSSGHFGKNGMNYIYRQLGKYEIGDFMTCGRWLKKQPWMDNGKLCITGGSFGGYMTCMALTYGADVFDFGIAQASVTDWQLYDTHYTERFMDTPKDNPDGYKNTAVNTYADKYKGLIRIVHGTTDDNVHMQNSIQLINKLEDLKKDFEFMLYPNERHGIGSNVAAKRIHNALESYKFYYKNLLNKPMPEDFWK</sequence>
<feature type="chain" id="PRO_5039021029" evidence="1">
    <location>
        <begin position="23"/>
        <end position="699"/>
    </location>
</feature>
<evidence type="ECO:0000313" key="5">
    <source>
        <dbReference type="Proteomes" id="UP000812270"/>
    </source>
</evidence>
<dbReference type="GO" id="GO:0006508">
    <property type="term" value="P:proteolysis"/>
    <property type="evidence" value="ECO:0007669"/>
    <property type="project" value="InterPro"/>
</dbReference>
<dbReference type="Pfam" id="PF00930">
    <property type="entry name" value="DPPIV_N"/>
    <property type="match status" value="1"/>
</dbReference>
<dbReference type="PANTHER" id="PTHR11731">
    <property type="entry name" value="PROTEASE FAMILY S9B,C DIPEPTIDYL-PEPTIDASE IV-RELATED"/>
    <property type="match status" value="1"/>
</dbReference>
<feature type="domain" description="Peptidase S9 prolyl oligopeptidase catalytic" evidence="2">
    <location>
        <begin position="492"/>
        <end position="688"/>
    </location>
</feature>
<dbReference type="AlphaFoldDB" id="A0A9E2S774"/>
<organism evidence="4 5">
    <name type="scientific">Pinibacter aurantiacus</name>
    <dbReference type="NCBI Taxonomy" id="2851599"/>
    <lineage>
        <taxon>Bacteria</taxon>
        <taxon>Pseudomonadati</taxon>
        <taxon>Bacteroidota</taxon>
        <taxon>Chitinophagia</taxon>
        <taxon>Chitinophagales</taxon>
        <taxon>Chitinophagaceae</taxon>
        <taxon>Pinibacter</taxon>
    </lineage>
</organism>
<evidence type="ECO:0000259" key="3">
    <source>
        <dbReference type="Pfam" id="PF00930"/>
    </source>
</evidence>
<name>A0A9E2S774_9BACT</name>
<dbReference type="Proteomes" id="UP000812270">
    <property type="component" value="Unassembled WGS sequence"/>
</dbReference>
<evidence type="ECO:0000259" key="2">
    <source>
        <dbReference type="Pfam" id="PF00326"/>
    </source>
</evidence>
<feature type="signal peptide" evidence="1">
    <location>
        <begin position="1"/>
        <end position="22"/>
    </location>
</feature>
<dbReference type="EMBL" id="JAHSPG010000003">
    <property type="protein sequence ID" value="MBV4357116.1"/>
    <property type="molecule type" value="Genomic_DNA"/>
</dbReference>
<reference evidence="4" key="1">
    <citation type="submission" date="2021-06" db="EMBL/GenBank/DDBJ databases">
        <authorList>
            <person name="Huq M.A."/>
        </authorList>
    </citation>
    <scope>NUCLEOTIDE SEQUENCE</scope>
    <source>
        <strain evidence="4">MAH-26</strain>
    </source>
</reference>
<evidence type="ECO:0000313" key="4">
    <source>
        <dbReference type="EMBL" id="MBV4357116.1"/>
    </source>
</evidence>